<protein>
    <submittedName>
        <fullName evidence="6">dTDP-4-amino-4</fullName>
    </submittedName>
</protein>
<dbReference type="SUPFAM" id="SSF53383">
    <property type="entry name" value="PLP-dependent transferases"/>
    <property type="match status" value="1"/>
</dbReference>
<dbReference type="CDD" id="cd00616">
    <property type="entry name" value="AHBA_syn"/>
    <property type="match status" value="1"/>
</dbReference>
<feature type="active site" description="Proton acceptor" evidence="3">
    <location>
        <position position="187"/>
    </location>
</feature>
<accession>A0AAE3TDJ4</accession>
<evidence type="ECO:0000256" key="5">
    <source>
        <dbReference type="RuleBase" id="RU004508"/>
    </source>
</evidence>
<comment type="caution">
    <text evidence="6">The sequence shown here is derived from an EMBL/GenBank/DDBJ whole genome shotgun (WGS) entry which is preliminary data.</text>
</comment>
<dbReference type="InterPro" id="IPR000653">
    <property type="entry name" value="DegT/StrS_aminotransferase"/>
</dbReference>
<evidence type="ECO:0000256" key="4">
    <source>
        <dbReference type="PIRSR" id="PIRSR000390-2"/>
    </source>
</evidence>
<organism evidence="6 7">
    <name type="scientific">Candidatus Thermodesulfobacterium syntrophicum</name>
    <dbReference type="NCBI Taxonomy" id="3060442"/>
    <lineage>
        <taxon>Bacteria</taxon>
        <taxon>Pseudomonadati</taxon>
        <taxon>Thermodesulfobacteriota</taxon>
        <taxon>Thermodesulfobacteria</taxon>
        <taxon>Thermodesulfobacteriales</taxon>
        <taxon>Thermodesulfobacteriaceae</taxon>
        <taxon>Thermodesulfobacterium</taxon>
    </lineage>
</organism>
<dbReference type="EMBL" id="JAPHEG010000001">
    <property type="protein sequence ID" value="MDF2953004.1"/>
    <property type="molecule type" value="Genomic_DNA"/>
</dbReference>
<evidence type="ECO:0000313" key="6">
    <source>
        <dbReference type="EMBL" id="MDF2953004.1"/>
    </source>
</evidence>
<feature type="modified residue" description="N6-(pyridoxal phosphate)lysine" evidence="4">
    <location>
        <position position="187"/>
    </location>
</feature>
<sequence>MRKIPLLNLRREFEEIEDEVLRGIKDVFTSMKVLNGPNLQAFEKEWAEYLGVKYAFGCSCGTSALLMALISLGIEKEDEVLVQANGFIADLEAIYFAGAKPVFLEVDPKTFGPDLEDLKRKITPKSKALLLIHMYGHPCEMDEIVEICEKYGLILVEDASHAHGAEYKGKKVGTFGKVGCFSCGPVKNLNAIGDAGVVVTNDEKIAYKLKYLRVHGQVQKNYSYFPGFNSRLDEIQAVILRVKLKTLDAKNEKRREIAKYYTEKLSQIPELSPPPIDPPYKKSVYHRYMIRTSKRDKLAEFLKKKGIGIGYYYPIPLHKQKAYLEFFSKPYELPVAEKLAQELLAIPLYPELHQDEIEYILESIFEFFQKNY</sequence>
<evidence type="ECO:0000256" key="1">
    <source>
        <dbReference type="ARBA" id="ARBA00022898"/>
    </source>
</evidence>
<evidence type="ECO:0000256" key="2">
    <source>
        <dbReference type="ARBA" id="ARBA00037999"/>
    </source>
</evidence>
<comment type="similarity">
    <text evidence="2 5">Belongs to the DegT/DnrJ/EryC1 family.</text>
</comment>
<dbReference type="InterPro" id="IPR015421">
    <property type="entry name" value="PyrdxlP-dep_Trfase_major"/>
</dbReference>
<gene>
    <name evidence="6" type="ORF">OD816_000249</name>
</gene>
<dbReference type="Gene3D" id="3.90.1150.10">
    <property type="entry name" value="Aspartate Aminotransferase, domain 1"/>
    <property type="match status" value="1"/>
</dbReference>
<name>A0AAE3TDJ4_9BACT</name>
<dbReference type="PIRSF" id="PIRSF000390">
    <property type="entry name" value="PLP_StrS"/>
    <property type="match status" value="1"/>
</dbReference>
<reference evidence="6" key="1">
    <citation type="submission" date="2022-11" db="EMBL/GenBank/DDBJ databases">
        <title>Candidatus Alkanophaga archaea from heated hydrothermal vent sediment oxidize petroleum alkanes.</title>
        <authorList>
            <person name="Zehnle H."/>
            <person name="Laso-Perez R."/>
            <person name="Lipp J."/>
            <person name="Teske A."/>
            <person name="Wegener G."/>
        </authorList>
    </citation>
    <scope>NUCLEOTIDE SEQUENCE</scope>
    <source>
        <strain evidence="6">MCA70</strain>
    </source>
</reference>
<dbReference type="InterPro" id="IPR015422">
    <property type="entry name" value="PyrdxlP-dep_Trfase_small"/>
</dbReference>
<dbReference type="Proteomes" id="UP001144110">
    <property type="component" value="Unassembled WGS sequence"/>
</dbReference>
<dbReference type="PANTHER" id="PTHR30244:SF36">
    <property type="entry name" value="3-OXO-GLUCOSE-6-PHOSPHATE:GLUTAMATE AMINOTRANSFERASE"/>
    <property type="match status" value="1"/>
</dbReference>
<dbReference type="GO" id="GO:0000271">
    <property type="term" value="P:polysaccharide biosynthetic process"/>
    <property type="evidence" value="ECO:0007669"/>
    <property type="project" value="TreeGrafter"/>
</dbReference>
<proteinExistence type="inferred from homology"/>
<dbReference type="Pfam" id="PF01041">
    <property type="entry name" value="DegT_DnrJ_EryC1"/>
    <property type="match status" value="1"/>
</dbReference>
<dbReference type="Gene3D" id="3.40.640.10">
    <property type="entry name" value="Type I PLP-dependent aspartate aminotransferase-like (Major domain)"/>
    <property type="match status" value="1"/>
</dbReference>
<dbReference type="GO" id="GO:0008483">
    <property type="term" value="F:transaminase activity"/>
    <property type="evidence" value="ECO:0007669"/>
    <property type="project" value="TreeGrafter"/>
</dbReference>
<evidence type="ECO:0000313" key="7">
    <source>
        <dbReference type="Proteomes" id="UP001144110"/>
    </source>
</evidence>
<dbReference type="PANTHER" id="PTHR30244">
    <property type="entry name" value="TRANSAMINASE"/>
    <property type="match status" value="1"/>
</dbReference>
<dbReference type="InterPro" id="IPR015424">
    <property type="entry name" value="PyrdxlP-dep_Trfase"/>
</dbReference>
<dbReference type="AlphaFoldDB" id="A0AAE3TDJ4"/>
<dbReference type="GO" id="GO:0030170">
    <property type="term" value="F:pyridoxal phosphate binding"/>
    <property type="evidence" value="ECO:0007669"/>
    <property type="project" value="TreeGrafter"/>
</dbReference>
<evidence type="ECO:0000256" key="3">
    <source>
        <dbReference type="PIRSR" id="PIRSR000390-1"/>
    </source>
</evidence>
<keyword evidence="1 4" id="KW-0663">Pyridoxal phosphate</keyword>